<gene>
    <name evidence="3" type="ORF">N7541_008713</name>
</gene>
<dbReference type="Gene3D" id="3.40.190.10">
    <property type="entry name" value="Periplasmic binding protein-like II"/>
    <property type="match status" value="2"/>
</dbReference>
<evidence type="ECO:0000313" key="4">
    <source>
        <dbReference type="Proteomes" id="UP001148299"/>
    </source>
</evidence>
<protein>
    <recommendedName>
        <fullName evidence="5">Periplasmic binding protein-like II</fullName>
    </recommendedName>
</protein>
<dbReference type="SUPFAM" id="SSF53850">
    <property type="entry name" value="Periplasmic binding protein-like II"/>
    <property type="match status" value="1"/>
</dbReference>
<feature type="signal peptide" evidence="2">
    <location>
        <begin position="1"/>
        <end position="19"/>
    </location>
</feature>
<evidence type="ECO:0000256" key="2">
    <source>
        <dbReference type="SAM" id="SignalP"/>
    </source>
</evidence>
<reference evidence="3" key="2">
    <citation type="journal article" date="2023" name="IMA Fungus">
        <title>Comparative genomic study of the Penicillium genus elucidates a diverse pangenome and 15 lateral gene transfer events.</title>
        <authorList>
            <person name="Petersen C."/>
            <person name="Sorensen T."/>
            <person name="Nielsen M.R."/>
            <person name="Sondergaard T.E."/>
            <person name="Sorensen J.L."/>
            <person name="Fitzpatrick D.A."/>
            <person name="Frisvad J.C."/>
            <person name="Nielsen K.L."/>
        </authorList>
    </citation>
    <scope>NUCLEOTIDE SEQUENCE</scope>
    <source>
        <strain evidence="3">IBT 35675</strain>
    </source>
</reference>
<evidence type="ECO:0000313" key="3">
    <source>
        <dbReference type="EMBL" id="KAJ5350986.1"/>
    </source>
</evidence>
<evidence type="ECO:0008006" key="5">
    <source>
        <dbReference type="Google" id="ProtNLM"/>
    </source>
</evidence>
<dbReference type="EMBL" id="JAPZBR010000006">
    <property type="protein sequence ID" value="KAJ5350986.1"/>
    <property type="molecule type" value="Genomic_DNA"/>
</dbReference>
<dbReference type="PANTHER" id="PTHR30006">
    <property type="entry name" value="THIAMINE-BINDING PERIPLASMIC PROTEIN-RELATED"/>
    <property type="match status" value="1"/>
</dbReference>
<reference evidence="3" key="1">
    <citation type="submission" date="2022-12" db="EMBL/GenBank/DDBJ databases">
        <authorList>
            <person name="Petersen C."/>
        </authorList>
    </citation>
    <scope>NUCLEOTIDE SEQUENCE</scope>
    <source>
        <strain evidence="3">IBT 35675</strain>
    </source>
</reference>
<comment type="caution">
    <text evidence="3">The sequence shown here is derived from an EMBL/GenBank/DDBJ whole genome shotgun (WGS) entry which is preliminary data.</text>
</comment>
<dbReference type="Pfam" id="PF13343">
    <property type="entry name" value="SBP_bac_6"/>
    <property type="match status" value="1"/>
</dbReference>
<name>A0A9W9QZJ6_PENBR</name>
<dbReference type="AlphaFoldDB" id="A0A9W9QZJ6"/>
<organism evidence="3 4">
    <name type="scientific">Penicillium brevicompactum</name>
    <dbReference type="NCBI Taxonomy" id="5074"/>
    <lineage>
        <taxon>Eukaryota</taxon>
        <taxon>Fungi</taxon>
        <taxon>Dikarya</taxon>
        <taxon>Ascomycota</taxon>
        <taxon>Pezizomycotina</taxon>
        <taxon>Eurotiomycetes</taxon>
        <taxon>Eurotiomycetidae</taxon>
        <taxon>Eurotiales</taxon>
        <taxon>Aspergillaceae</taxon>
        <taxon>Penicillium</taxon>
    </lineage>
</organism>
<evidence type="ECO:0000256" key="1">
    <source>
        <dbReference type="ARBA" id="ARBA00022729"/>
    </source>
</evidence>
<dbReference type="Proteomes" id="UP001148299">
    <property type="component" value="Unassembled WGS sequence"/>
</dbReference>
<dbReference type="PANTHER" id="PTHR30006:SF2">
    <property type="entry name" value="ABC TRANSPORTER SUBSTRATE-BINDING PROTEIN"/>
    <property type="match status" value="1"/>
</dbReference>
<feature type="chain" id="PRO_5040974997" description="Periplasmic binding protein-like II" evidence="2">
    <location>
        <begin position="20"/>
        <end position="364"/>
    </location>
</feature>
<proteinExistence type="predicted"/>
<keyword evidence="1 2" id="KW-0732">Signal</keyword>
<accession>A0A9W9QZJ6</accession>
<keyword evidence="4" id="KW-1185">Reference proteome</keyword>
<sequence>MSPLSAFVASLGLVSLGSAAILPKLNTYPGHDVAMESRTMDEIYAAAKNESGELIVLRGGDGKDPVPIIFPLPEARFPDVKLNLTVDVSKYHDSRVNRQFQRDGTDGADIAVLQTLHDYGRWKREGRLLPYKPSKWEDVYSSIKDPVGAFTGMYIYQFGSFVYNNESLKASEIPETYEGLLDPFWKDKLVLTQPNDDDAITYLFSIIIEKYGWEWFEGLQKQNVKRACEFCGREELLSLSFTTNVITAENIAQKSVDDTRILWPQTAAIFATTPRPESSRLFMSWLLSDEYQQQFIDNGSFLSRKGLVSKSGSVWNETFTALTQFSTFMENRDLVEWWRLQFETSLGVAIGVSPVDSFYGRIHS</sequence>